<dbReference type="STRING" id="453304.ATC03_00755"/>
<keyword evidence="1" id="KW-0812">Transmembrane</keyword>
<keyword evidence="1" id="KW-0472">Membrane</keyword>
<reference evidence="3 4" key="1">
    <citation type="journal article" date="2016" name="Int. J. Syst. Evol. Microbiol.">
        <title>Agromyces aureus sp. nov., isolated from the rhizosphere of Salix caprea L. grown in a heavy-metal-contaminated soil.</title>
        <authorList>
            <person name="Corretto E."/>
            <person name="Antonielli L."/>
            <person name="Sessitsch A."/>
            <person name="Compant S."/>
            <person name="Gorfer M."/>
            <person name="Kuffner M."/>
            <person name="Brader G."/>
        </authorList>
    </citation>
    <scope>NUCLEOTIDE SEQUENCE [LARGE SCALE GENOMIC DNA]</scope>
    <source>
        <strain evidence="3 4">AR33</strain>
    </source>
</reference>
<dbReference type="Proteomes" id="UP000078437">
    <property type="component" value="Chromosome"/>
</dbReference>
<dbReference type="InterPro" id="IPR002881">
    <property type="entry name" value="DUF58"/>
</dbReference>
<keyword evidence="1" id="KW-1133">Transmembrane helix</keyword>
<feature type="domain" description="DUF58" evidence="2">
    <location>
        <begin position="253"/>
        <end position="324"/>
    </location>
</feature>
<dbReference type="PANTHER" id="PTHR34351:SF1">
    <property type="entry name" value="SLR1927 PROTEIN"/>
    <property type="match status" value="1"/>
</dbReference>
<dbReference type="AlphaFoldDB" id="A0A191WB82"/>
<name>A0A191WB82_9MICO</name>
<dbReference type="KEGG" id="agy:ATC03_00755"/>
<feature type="transmembrane region" description="Helical" evidence="1">
    <location>
        <begin position="92"/>
        <end position="110"/>
    </location>
</feature>
<sequence>MTESSPLLREPATTDTVTSTRGVTVTRFAQTRRGRVASGVAQARRGMRSTVGVLVRARDWVRETVSPAGLLLVAIAIGGATAGAAFGWFEAWVVAAMSATLLLVCVPFLLGAHDYRVRLDLDRDRVVAGSEIHGTLDLVNRGSRPSMPSVVDIPVGRGLVEAHIPLLRGGAHHEEQLVIAAQRRGVIDVGPMTVSRGDPLRVLRREMRWPEVQRVHVHPVTVALPPSSAGLIRDLEGAPSSALVDADLSFHAVREYVPGDSQRHVHWKSTARTGKLMVRQYEESRHARIAVLLDLDLDGYSDDDEFESAVSAAASLGVQGVREGRDVLVGVSSELDVLDRGAVQAMRSLPTVTPRALLDGVSALQGGSAAGTGARVIRLESVATLVAQSFSDLSIAFLVTGSLVPLDRLRRAAITLPPGITVVAVRCEPEAEPTARHSRELTVLTLGRLDDLAQLLARGAVR</sequence>
<reference evidence="4" key="2">
    <citation type="submission" date="2016-01" db="EMBL/GenBank/DDBJ databases">
        <title>Complete genome sequence of Agromyces aureus AR33T and comparison with related organisms.</title>
        <authorList>
            <person name="Corretto E."/>
            <person name="Antonielli L."/>
            <person name="Sessitsch A."/>
            <person name="Brader G."/>
        </authorList>
    </citation>
    <scope>NUCLEOTIDE SEQUENCE [LARGE SCALE GENOMIC DNA]</scope>
    <source>
        <strain evidence="4">AR33</strain>
    </source>
</reference>
<feature type="transmembrane region" description="Helical" evidence="1">
    <location>
        <begin position="68"/>
        <end position="86"/>
    </location>
</feature>
<keyword evidence="4" id="KW-1185">Reference proteome</keyword>
<dbReference type="EMBL" id="CP013979">
    <property type="protein sequence ID" value="ANJ25516.1"/>
    <property type="molecule type" value="Genomic_DNA"/>
</dbReference>
<gene>
    <name evidence="3" type="ORF">ATC03_00755</name>
</gene>
<dbReference type="PANTHER" id="PTHR34351">
    <property type="entry name" value="SLR1927 PROTEIN-RELATED"/>
    <property type="match status" value="1"/>
</dbReference>
<proteinExistence type="predicted"/>
<evidence type="ECO:0000259" key="2">
    <source>
        <dbReference type="Pfam" id="PF01882"/>
    </source>
</evidence>
<accession>A0A191WB82</accession>
<evidence type="ECO:0000313" key="3">
    <source>
        <dbReference type="EMBL" id="ANJ25516.1"/>
    </source>
</evidence>
<dbReference type="RefSeq" id="WP_067871916.1">
    <property type="nucleotide sequence ID" value="NZ_CP013979.1"/>
</dbReference>
<protein>
    <recommendedName>
        <fullName evidence="2">DUF58 domain-containing protein</fullName>
    </recommendedName>
</protein>
<evidence type="ECO:0000313" key="4">
    <source>
        <dbReference type="Proteomes" id="UP000078437"/>
    </source>
</evidence>
<dbReference type="Pfam" id="PF01882">
    <property type="entry name" value="DUF58"/>
    <property type="match status" value="1"/>
</dbReference>
<organism evidence="3 4">
    <name type="scientific">Agromyces aureus</name>
    <dbReference type="NCBI Taxonomy" id="453304"/>
    <lineage>
        <taxon>Bacteria</taxon>
        <taxon>Bacillati</taxon>
        <taxon>Actinomycetota</taxon>
        <taxon>Actinomycetes</taxon>
        <taxon>Micrococcales</taxon>
        <taxon>Microbacteriaceae</taxon>
        <taxon>Agromyces</taxon>
    </lineage>
</organism>
<evidence type="ECO:0000256" key="1">
    <source>
        <dbReference type="SAM" id="Phobius"/>
    </source>
</evidence>